<dbReference type="PROSITE" id="PS51257">
    <property type="entry name" value="PROKAR_LIPOPROTEIN"/>
    <property type="match status" value="1"/>
</dbReference>
<keyword evidence="2" id="KW-1185">Reference proteome</keyword>
<name>A0A928V178_9SPHI</name>
<protein>
    <submittedName>
        <fullName evidence="1">Transposase</fullName>
    </submittedName>
</protein>
<proteinExistence type="predicted"/>
<dbReference type="AlphaFoldDB" id="A0A928V178"/>
<gene>
    <name evidence="1" type="ORF">C4F49_13165</name>
</gene>
<evidence type="ECO:0000313" key="1">
    <source>
        <dbReference type="EMBL" id="MBE8714632.1"/>
    </source>
</evidence>
<sequence>MKKIYLVPVLLAGVLVSCQNKKEAEDKKLADQAIAIHDEIMPQISSFDKATIEIDSILLNLNAIKVANPELDTTTTRTELTSLKVNLEAATDNMMIWMKDYSLDSTDVAYQQAEVDNVTAMKKQFDDVSKESETKLSPFRK</sequence>
<dbReference type="EMBL" id="PRDK01000007">
    <property type="protein sequence ID" value="MBE8714632.1"/>
    <property type="molecule type" value="Genomic_DNA"/>
</dbReference>
<reference evidence="1" key="1">
    <citation type="submission" date="2018-02" db="EMBL/GenBank/DDBJ databases">
        <authorList>
            <person name="Vasarhelyi B.M."/>
            <person name="Deshmukh S."/>
            <person name="Balint B."/>
            <person name="Kukolya J."/>
        </authorList>
    </citation>
    <scope>NUCLEOTIDE SEQUENCE</scope>
    <source>
        <strain evidence="1">KB22</strain>
    </source>
</reference>
<organism evidence="1 2">
    <name type="scientific">Sphingobacterium hungaricum</name>
    <dbReference type="NCBI Taxonomy" id="2082723"/>
    <lineage>
        <taxon>Bacteria</taxon>
        <taxon>Pseudomonadati</taxon>
        <taxon>Bacteroidota</taxon>
        <taxon>Sphingobacteriia</taxon>
        <taxon>Sphingobacteriales</taxon>
        <taxon>Sphingobacteriaceae</taxon>
        <taxon>Sphingobacterium</taxon>
    </lineage>
</organism>
<comment type="caution">
    <text evidence="1">The sequence shown here is derived from an EMBL/GenBank/DDBJ whole genome shotgun (WGS) entry which is preliminary data.</text>
</comment>
<dbReference type="Proteomes" id="UP000616201">
    <property type="component" value="Unassembled WGS sequence"/>
</dbReference>
<evidence type="ECO:0000313" key="2">
    <source>
        <dbReference type="Proteomes" id="UP000616201"/>
    </source>
</evidence>
<accession>A0A928V178</accession>
<dbReference type="RefSeq" id="WP_196936115.1">
    <property type="nucleotide sequence ID" value="NZ_MU158698.1"/>
</dbReference>